<feature type="transmembrane region" description="Helical" evidence="1">
    <location>
        <begin position="373"/>
        <end position="393"/>
    </location>
</feature>
<dbReference type="InterPro" id="IPR043968">
    <property type="entry name" value="SGNH"/>
</dbReference>
<feature type="domain" description="SGNH" evidence="3">
    <location>
        <begin position="460"/>
        <end position="670"/>
    </location>
</feature>
<feature type="transmembrane region" description="Helical" evidence="1">
    <location>
        <begin position="344"/>
        <end position="361"/>
    </location>
</feature>
<keyword evidence="4" id="KW-0012">Acyltransferase</keyword>
<feature type="transmembrane region" description="Helical" evidence="1">
    <location>
        <begin position="249"/>
        <end position="269"/>
    </location>
</feature>
<keyword evidence="5" id="KW-1185">Reference proteome</keyword>
<dbReference type="EMBL" id="CP043550">
    <property type="protein sequence ID" value="QEO57412.1"/>
    <property type="molecule type" value="Genomic_DNA"/>
</dbReference>
<dbReference type="Pfam" id="PF19040">
    <property type="entry name" value="SGNH"/>
    <property type="match status" value="1"/>
</dbReference>
<feature type="transmembrane region" description="Helical" evidence="1">
    <location>
        <begin position="51"/>
        <end position="71"/>
    </location>
</feature>
<accession>A0ABX5ZGB9</accession>
<feature type="transmembrane region" description="Helical" evidence="1">
    <location>
        <begin position="218"/>
        <end position="237"/>
    </location>
</feature>
<sequence length="682" mass="78645">MILCSIIIYKCNFEINILSYIKYRKDIDGLRALAVLSVIFFHLDISFFKSGFLGVDIFFVISGYLITSIIIRDLQEEHFSLKNFYLRRARRILPALITVLVFTSFFAWLVLLPAELRQYAKIMVSALASVSNIYFYNSLSFGYFASDASIIPLLHTWSLGIEEQFYFFWPVMLIFVFNLGISWKQNESFGVKSKMLVVTLLLFSFSLYFFFYKSAQSYYYFPTTRAFELLVGCLVSVYSLNRKPIQTSVFANMLSVIALILMLVPILFIDVQYPSYWMLVVCIGAALYIYAGFSAIELPLVNKFFSLNIVVAIGLISYSLYLWHWPIIAYVNYLSIEKTTVVKIVILLLSFALSICSYYLVEKPLRFKYKFSILKTLGLLWLLPMIVAIAFALSTKYIPNFGFNKAIGDFKIVSQHEDGSFVYEYPEWQSKHKLKYDSIWQDQGYKNTAELSSLIKHHYDVVIFGDSHAKVAAPMISKWTADLNMTTLVAGGTQLAVYNMIQDKKVEKYIEVLLNKTRPKYFVLAGWWNSYTVHAKLPKDNKALFFMDRIVSMLEKRNIQPVILLDWPSLKGIRPACGMTRVDKWLGIDGCGRPLSDILASQSIELKYINSLQEKYKNLIVIDPKKVICKNSYCSNQIDGVILYLDGMQMDYYGLNNAHLNDYGSYMIGNTYMKRYGNPLIR</sequence>
<dbReference type="InterPro" id="IPR050879">
    <property type="entry name" value="Acyltransferase_3"/>
</dbReference>
<evidence type="ECO:0000259" key="2">
    <source>
        <dbReference type="Pfam" id="PF01757"/>
    </source>
</evidence>
<keyword evidence="1" id="KW-0472">Membrane</keyword>
<reference evidence="4 5" key="1">
    <citation type="submission" date="2019-09" db="EMBL/GenBank/DDBJ databases">
        <title>Complete genome sequence of Francisella marina E103-15.</title>
        <authorList>
            <person name="Tekedar H.C."/>
            <person name="Griffin M.J."/>
            <person name="Waldbieser G.C."/>
            <person name="Soto E."/>
        </authorList>
    </citation>
    <scope>NUCLEOTIDE SEQUENCE [LARGE SCALE GENOMIC DNA]</scope>
    <source>
        <strain evidence="4 5">E103-15</strain>
    </source>
</reference>
<evidence type="ECO:0000313" key="5">
    <source>
        <dbReference type="Proteomes" id="UP000322509"/>
    </source>
</evidence>
<dbReference type="Proteomes" id="UP000322509">
    <property type="component" value="Chromosome"/>
</dbReference>
<dbReference type="GO" id="GO:0016746">
    <property type="term" value="F:acyltransferase activity"/>
    <property type="evidence" value="ECO:0007669"/>
    <property type="project" value="UniProtKB-KW"/>
</dbReference>
<dbReference type="Pfam" id="PF01757">
    <property type="entry name" value="Acyl_transf_3"/>
    <property type="match status" value="1"/>
</dbReference>
<feature type="domain" description="Acyltransferase 3" evidence="2">
    <location>
        <begin position="25"/>
        <end position="357"/>
    </location>
</feature>
<feature type="transmembrane region" description="Helical" evidence="1">
    <location>
        <begin position="305"/>
        <end position="324"/>
    </location>
</feature>
<feature type="transmembrane region" description="Helical" evidence="1">
    <location>
        <begin position="166"/>
        <end position="183"/>
    </location>
</feature>
<feature type="transmembrane region" description="Helical" evidence="1">
    <location>
        <begin position="275"/>
        <end position="293"/>
    </location>
</feature>
<dbReference type="InterPro" id="IPR002656">
    <property type="entry name" value="Acyl_transf_3_dom"/>
</dbReference>
<keyword evidence="1" id="KW-1133">Transmembrane helix</keyword>
<keyword evidence="4" id="KW-0808">Transferase</keyword>
<proteinExistence type="predicted"/>
<protein>
    <submittedName>
        <fullName evidence="4">Acyltransferase</fullName>
    </submittedName>
</protein>
<evidence type="ECO:0000256" key="1">
    <source>
        <dbReference type="SAM" id="Phobius"/>
    </source>
</evidence>
<evidence type="ECO:0000259" key="3">
    <source>
        <dbReference type="Pfam" id="PF19040"/>
    </source>
</evidence>
<keyword evidence="1" id="KW-0812">Transmembrane</keyword>
<organism evidence="4 5">
    <name type="scientific">Francisella marina</name>
    <dbReference type="NCBI Taxonomy" id="2249302"/>
    <lineage>
        <taxon>Bacteria</taxon>
        <taxon>Pseudomonadati</taxon>
        <taxon>Pseudomonadota</taxon>
        <taxon>Gammaproteobacteria</taxon>
        <taxon>Thiotrichales</taxon>
        <taxon>Francisellaceae</taxon>
        <taxon>Francisella</taxon>
    </lineage>
</organism>
<feature type="transmembrane region" description="Helical" evidence="1">
    <location>
        <begin position="195"/>
        <end position="212"/>
    </location>
</feature>
<feature type="transmembrane region" description="Helical" evidence="1">
    <location>
        <begin position="29"/>
        <end position="45"/>
    </location>
</feature>
<name>A0ABX5ZGB9_9GAMM</name>
<dbReference type="PANTHER" id="PTHR23028">
    <property type="entry name" value="ACETYLTRANSFERASE"/>
    <property type="match status" value="1"/>
</dbReference>
<dbReference type="PANTHER" id="PTHR23028:SF53">
    <property type="entry name" value="ACYL_TRANSF_3 DOMAIN-CONTAINING PROTEIN"/>
    <property type="match status" value="1"/>
</dbReference>
<gene>
    <name evidence="4" type="ORF">F0R74_05935</name>
</gene>
<feature type="transmembrane region" description="Helical" evidence="1">
    <location>
        <begin position="92"/>
        <end position="112"/>
    </location>
</feature>
<evidence type="ECO:0000313" key="4">
    <source>
        <dbReference type="EMBL" id="QEO57412.1"/>
    </source>
</evidence>